<gene>
    <name evidence="1" type="ORF">O181_007976</name>
</gene>
<reference evidence="1" key="1">
    <citation type="submission" date="2021-03" db="EMBL/GenBank/DDBJ databases">
        <title>Draft genome sequence of rust myrtle Austropuccinia psidii MF-1, a brazilian biotype.</title>
        <authorList>
            <person name="Quecine M.C."/>
            <person name="Pachon D.M.R."/>
            <person name="Bonatelli M.L."/>
            <person name="Correr F.H."/>
            <person name="Franceschini L.M."/>
            <person name="Leite T.F."/>
            <person name="Margarido G.R.A."/>
            <person name="Almeida C.A."/>
            <person name="Ferrarezi J.A."/>
            <person name="Labate C.A."/>
        </authorList>
    </citation>
    <scope>NUCLEOTIDE SEQUENCE</scope>
    <source>
        <strain evidence="1">MF-1</strain>
    </source>
</reference>
<comment type="caution">
    <text evidence="1">The sequence shown here is derived from an EMBL/GenBank/DDBJ whole genome shotgun (WGS) entry which is preliminary data.</text>
</comment>
<dbReference type="OrthoDB" id="3064439at2759"/>
<dbReference type="Proteomes" id="UP000765509">
    <property type="component" value="Unassembled WGS sequence"/>
</dbReference>
<evidence type="ECO:0008006" key="3">
    <source>
        <dbReference type="Google" id="ProtNLM"/>
    </source>
</evidence>
<organism evidence="1 2">
    <name type="scientific">Austropuccinia psidii MF-1</name>
    <dbReference type="NCBI Taxonomy" id="1389203"/>
    <lineage>
        <taxon>Eukaryota</taxon>
        <taxon>Fungi</taxon>
        <taxon>Dikarya</taxon>
        <taxon>Basidiomycota</taxon>
        <taxon>Pucciniomycotina</taxon>
        <taxon>Pucciniomycetes</taxon>
        <taxon>Pucciniales</taxon>
        <taxon>Sphaerophragmiaceae</taxon>
        <taxon>Austropuccinia</taxon>
    </lineage>
</organism>
<evidence type="ECO:0000313" key="1">
    <source>
        <dbReference type="EMBL" id="MBW0468261.1"/>
    </source>
</evidence>
<dbReference type="AlphaFoldDB" id="A0A9Q3BNY9"/>
<protein>
    <recommendedName>
        <fullName evidence="3">Chromo domain-containing protein</fullName>
    </recommendedName>
</protein>
<evidence type="ECO:0000313" key="2">
    <source>
        <dbReference type="Proteomes" id="UP000765509"/>
    </source>
</evidence>
<proteinExistence type="predicted"/>
<keyword evidence="2" id="KW-1185">Reference proteome</keyword>
<accession>A0A9Q3BNY9</accession>
<sequence length="135" mass="15612">MKNVKDSFARPFVIKALYVENNIEVELSEELSNKHPTFPVSLIKPYKAGDSVKLPLRNKGPQNSPPVEESGTKKITKVLKEIKFRTKKVREYLFRYSYPACEDEWSAEKDIPELPKFSEGLEKLEMAIFQSDNIF</sequence>
<name>A0A9Q3BNY9_9BASI</name>
<dbReference type="EMBL" id="AVOT02001814">
    <property type="protein sequence ID" value="MBW0468261.1"/>
    <property type="molecule type" value="Genomic_DNA"/>
</dbReference>